<name>D6W904_TRICA</name>
<keyword evidence="2" id="KW-1185">Reference proteome</keyword>
<protein>
    <submittedName>
        <fullName evidence="1">Uncharacterized protein</fullName>
    </submittedName>
</protein>
<reference evidence="1 2" key="2">
    <citation type="journal article" date="2010" name="Nucleic Acids Res.">
        <title>BeetleBase in 2010: revisions to provide comprehensive genomic information for Tribolium castaneum.</title>
        <authorList>
            <person name="Kim H.S."/>
            <person name="Murphy T."/>
            <person name="Xia J."/>
            <person name="Caragea D."/>
            <person name="Park Y."/>
            <person name="Beeman R.W."/>
            <person name="Lorenzen M.D."/>
            <person name="Butcher S."/>
            <person name="Manak J.R."/>
            <person name="Brown S.J."/>
        </authorList>
    </citation>
    <scope>GENOME REANNOTATION</scope>
    <source>
        <strain evidence="1 2">Georgia GA2</strain>
    </source>
</reference>
<organism evidence="1 2">
    <name type="scientific">Tribolium castaneum</name>
    <name type="common">Red flour beetle</name>
    <dbReference type="NCBI Taxonomy" id="7070"/>
    <lineage>
        <taxon>Eukaryota</taxon>
        <taxon>Metazoa</taxon>
        <taxon>Ecdysozoa</taxon>
        <taxon>Arthropoda</taxon>
        <taxon>Hexapoda</taxon>
        <taxon>Insecta</taxon>
        <taxon>Pterygota</taxon>
        <taxon>Neoptera</taxon>
        <taxon>Endopterygota</taxon>
        <taxon>Coleoptera</taxon>
        <taxon>Polyphaga</taxon>
        <taxon>Cucujiformia</taxon>
        <taxon>Tenebrionidae</taxon>
        <taxon>Tenebrionidae incertae sedis</taxon>
        <taxon>Tribolium</taxon>
    </lineage>
</organism>
<dbReference type="HOGENOM" id="CLU_3419685_0_0_1"/>
<proteinExistence type="predicted"/>
<sequence length="25" mass="2833">MAEFDACFGQKAMSCASFLFVIRME</sequence>
<reference evidence="1 2" key="1">
    <citation type="journal article" date="2008" name="Nature">
        <title>The genome of the model beetle and pest Tribolium castaneum.</title>
        <authorList>
            <consortium name="Tribolium Genome Sequencing Consortium"/>
            <person name="Richards S."/>
            <person name="Gibbs R.A."/>
            <person name="Weinstock G.M."/>
            <person name="Brown S.J."/>
            <person name="Denell R."/>
            <person name="Beeman R.W."/>
            <person name="Gibbs R."/>
            <person name="Beeman R.W."/>
            <person name="Brown S.J."/>
            <person name="Bucher G."/>
            <person name="Friedrich M."/>
            <person name="Grimmelikhuijzen C.J."/>
            <person name="Klingler M."/>
            <person name="Lorenzen M."/>
            <person name="Richards S."/>
            <person name="Roth S."/>
            <person name="Schroder R."/>
            <person name="Tautz D."/>
            <person name="Zdobnov E.M."/>
            <person name="Muzny D."/>
            <person name="Gibbs R.A."/>
            <person name="Weinstock G.M."/>
            <person name="Attaway T."/>
            <person name="Bell S."/>
            <person name="Buhay C.J."/>
            <person name="Chandrabose M.N."/>
            <person name="Chavez D."/>
            <person name="Clerk-Blankenburg K.P."/>
            <person name="Cree A."/>
            <person name="Dao M."/>
            <person name="Davis C."/>
            <person name="Chacko J."/>
            <person name="Dinh H."/>
            <person name="Dugan-Rocha S."/>
            <person name="Fowler G."/>
            <person name="Garner T.T."/>
            <person name="Garnes J."/>
            <person name="Gnirke A."/>
            <person name="Hawes A."/>
            <person name="Hernandez J."/>
            <person name="Hines S."/>
            <person name="Holder M."/>
            <person name="Hume J."/>
            <person name="Jhangiani S.N."/>
            <person name="Joshi V."/>
            <person name="Khan Z.M."/>
            <person name="Jackson L."/>
            <person name="Kovar C."/>
            <person name="Kowis A."/>
            <person name="Lee S."/>
            <person name="Lewis L.R."/>
            <person name="Margolis J."/>
            <person name="Morgan M."/>
            <person name="Nazareth L.V."/>
            <person name="Nguyen N."/>
            <person name="Okwuonu G."/>
            <person name="Parker D."/>
            <person name="Richards S."/>
            <person name="Ruiz S.J."/>
            <person name="Santibanez J."/>
            <person name="Savard J."/>
            <person name="Scherer S.E."/>
            <person name="Schneider B."/>
            <person name="Sodergren E."/>
            <person name="Tautz D."/>
            <person name="Vattahil S."/>
            <person name="Villasana D."/>
            <person name="White C.S."/>
            <person name="Wright R."/>
            <person name="Park Y."/>
            <person name="Beeman R.W."/>
            <person name="Lord J."/>
            <person name="Oppert B."/>
            <person name="Lorenzen M."/>
            <person name="Brown S."/>
            <person name="Wang L."/>
            <person name="Savard J."/>
            <person name="Tautz D."/>
            <person name="Richards S."/>
            <person name="Weinstock G."/>
            <person name="Gibbs R.A."/>
            <person name="Liu Y."/>
            <person name="Worley K."/>
            <person name="Weinstock G."/>
            <person name="Elsik C.G."/>
            <person name="Reese J.T."/>
            <person name="Elhaik E."/>
            <person name="Landan G."/>
            <person name="Graur D."/>
            <person name="Arensburger P."/>
            <person name="Atkinson P."/>
            <person name="Beeman R.W."/>
            <person name="Beidler J."/>
            <person name="Brown S.J."/>
            <person name="Demuth J.P."/>
            <person name="Drury D.W."/>
            <person name="Du Y.Z."/>
            <person name="Fujiwara H."/>
            <person name="Lorenzen M."/>
            <person name="Maselli V."/>
            <person name="Osanai M."/>
            <person name="Park Y."/>
            <person name="Robertson H.M."/>
            <person name="Tu Z."/>
            <person name="Wang J.J."/>
            <person name="Wang S."/>
            <person name="Richards S."/>
            <person name="Song H."/>
            <person name="Zhang L."/>
            <person name="Sodergren E."/>
            <person name="Werner D."/>
            <person name="Stanke M."/>
            <person name="Morgenstern B."/>
            <person name="Solovyev V."/>
            <person name="Kosarev P."/>
            <person name="Brown G."/>
            <person name="Chen H.C."/>
            <person name="Ermolaeva O."/>
            <person name="Hlavina W."/>
            <person name="Kapustin Y."/>
            <person name="Kiryutin B."/>
            <person name="Kitts P."/>
            <person name="Maglott D."/>
            <person name="Pruitt K."/>
            <person name="Sapojnikov V."/>
            <person name="Souvorov A."/>
            <person name="Mackey A.J."/>
            <person name="Waterhouse R.M."/>
            <person name="Wyder S."/>
            <person name="Zdobnov E.M."/>
            <person name="Zdobnov E.M."/>
            <person name="Wyder S."/>
            <person name="Kriventseva E.V."/>
            <person name="Kadowaki T."/>
            <person name="Bork P."/>
            <person name="Aranda M."/>
            <person name="Bao R."/>
            <person name="Beermann A."/>
            <person name="Berns N."/>
            <person name="Bolognesi R."/>
            <person name="Bonneton F."/>
            <person name="Bopp D."/>
            <person name="Brown S.J."/>
            <person name="Bucher G."/>
            <person name="Butts T."/>
            <person name="Chaumot A."/>
            <person name="Denell R.E."/>
            <person name="Ferrier D.E."/>
            <person name="Friedrich M."/>
            <person name="Gordon C.M."/>
            <person name="Jindra M."/>
            <person name="Klingler M."/>
            <person name="Lan Q."/>
            <person name="Lattorff H.M."/>
            <person name="Laudet V."/>
            <person name="von Levetsow C."/>
            <person name="Liu Z."/>
            <person name="Lutz R."/>
            <person name="Lynch J.A."/>
            <person name="da Fonseca R.N."/>
            <person name="Posnien N."/>
            <person name="Reuter R."/>
            <person name="Roth S."/>
            <person name="Savard J."/>
            <person name="Schinko J.B."/>
            <person name="Schmitt C."/>
            <person name="Schoppmeier M."/>
            <person name="Schroder R."/>
            <person name="Shippy T.D."/>
            <person name="Simonnet F."/>
            <person name="Marques-Souza H."/>
            <person name="Tautz D."/>
            <person name="Tomoyasu Y."/>
            <person name="Trauner J."/>
            <person name="Van der Zee M."/>
            <person name="Vervoort M."/>
            <person name="Wittkopp N."/>
            <person name="Wimmer E.A."/>
            <person name="Yang X."/>
            <person name="Jones A.K."/>
            <person name="Sattelle D.B."/>
            <person name="Ebert P.R."/>
            <person name="Nelson D."/>
            <person name="Scott J.G."/>
            <person name="Beeman R.W."/>
            <person name="Muthukrishnan S."/>
            <person name="Kramer K.J."/>
            <person name="Arakane Y."/>
            <person name="Beeman R.W."/>
            <person name="Zhu Q."/>
            <person name="Hogenkamp D."/>
            <person name="Dixit R."/>
            <person name="Oppert B."/>
            <person name="Jiang H."/>
            <person name="Zou Z."/>
            <person name="Marshall J."/>
            <person name="Elpidina E."/>
            <person name="Vinokurov K."/>
            <person name="Oppert C."/>
            <person name="Zou Z."/>
            <person name="Evans J."/>
            <person name="Lu Z."/>
            <person name="Zhao P."/>
            <person name="Sumathipala N."/>
            <person name="Altincicek B."/>
            <person name="Vilcinskas A."/>
            <person name="Williams M."/>
            <person name="Hultmark D."/>
            <person name="Hetru C."/>
            <person name="Jiang H."/>
            <person name="Grimmelikhuijzen C.J."/>
            <person name="Hauser F."/>
            <person name="Cazzamali G."/>
            <person name="Williamson M."/>
            <person name="Park Y."/>
            <person name="Li B."/>
            <person name="Tanaka Y."/>
            <person name="Predel R."/>
            <person name="Neupert S."/>
            <person name="Schachtner J."/>
            <person name="Verleyen P."/>
            <person name="Raible F."/>
            <person name="Bork P."/>
            <person name="Friedrich M."/>
            <person name="Walden K.K."/>
            <person name="Robertson H.M."/>
            <person name="Angeli S."/>
            <person name="Foret S."/>
            <person name="Bucher G."/>
            <person name="Schuetz S."/>
            <person name="Maleszka R."/>
            <person name="Wimmer E.A."/>
            <person name="Beeman R.W."/>
            <person name="Lorenzen M."/>
            <person name="Tomoyasu Y."/>
            <person name="Miller S.C."/>
            <person name="Grossmann D."/>
            <person name="Bucher G."/>
        </authorList>
    </citation>
    <scope>NUCLEOTIDE SEQUENCE [LARGE SCALE GENOMIC DNA]</scope>
    <source>
        <strain evidence="1 2">Georgia GA2</strain>
    </source>
</reference>
<evidence type="ECO:0000313" key="1">
    <source>
        <dbReference type="EMBL" id="EEZ98223.1"/>
    </source>
</evidence>
<dbReference type="AlphaFoldDB" id="D6W904"/>
<dbReference type="EMBL" id="KQ971312">
    <property type="protein sequence ID" value="EEZ98223.1"/>
    <property type="molecule type" value="Genomic_DNA"/>
</dbReference>
<dbReference type="Proteomes" id="UP000007266">
    <property type="component" value="Linkage group 2"/>
</dbReference>
<accession>D6W904</accession>
<evidence type="ECO:0000313" key="2">
    <source>
        <dbReference type="Proteomes" id="UP000007266"/>
    </source>
</evidence>
<gene>
    <name evidence="1" type="primary">GLEAN_00662</name>
    <name evidence="1" type="ORF">TcasGA2_TC000662</name>
</gene>